<reference evidence="1" key="1">
    <citation type="submission" date="2020-09" db="EMBL/GenBank/DDBJ databases">
        <authorList>
            <person name="Kim M.K."/>
        </authorList>
    </citation>
    <scope>NUCLEOTIDE SEQUENCE</scope>
    <source>
        <strain evidence="1">BT702</strain>
    </source>
</reference>
<dbReference type="EMBL" id="JACWZY010000059">
    <property type="protein sequence ID" value="MBD2705524.1"/>
    <property type="molecule type" value="Genomic_DNA"/>
</dbReference>
<gene>
    <name evidence="1" type="ORF">IC229_33255</name>
</gene>
<sequence length="158" mass="18107">MMMEEKNTTLELPQLARFLGKKVQYEWNLNPRLRPDNWQAKQGEVTVSLLKGMSEGTVRNIKPCLRPLESLTDVELYRAFEKAMGYMPASNKLHGINREDGKIEVYSYPAAEKWSREDLSLFMDGTIAVTGYHSNGIMYSPMFNAVALYDYLDELGID</sequence>
<protein>
    <submittedName>
        <fullName evidence="1">Uncharacterized protein</fullName>
    </submittedName>
</protein>
<organism evidence="1 2">
    <name type="scientific">Spirosoma profusum</name>
    <dbReference type="NCBI Taxonomy" id="2771354"/>
    <lineage>
        <taxon>Bacteria</taxon>
        <taxon>Pseudomonadati</taxon>
        <taxon>Bacteroidota</taxon>
        <taxon>Cytophagia</taxon>
        <taxon>Cytophagales</taxon>
        <taxon>Cytophagaceae</taxon>
        <taxon>Spirosoma</taxon>
    </lineage>
</organism>
<comment type="caution">
    <text evidence="1">The sequence shown here is derived from an EMBL/GenBank/DDBJ whole genome shotgun (WGS) entry which is preliminary data.</text>
</comment>
<name>A0A927AW74_9BACT</name>
<dbReference type="Proteomes" id="UP000598820">
    <property type="component" value="Unassembled WGS sequence"/>
</dbReference>
<evidence type="ECO:0000313" key="2">
    <source>
        <dbReference type="Proteomes" id="UP000598820"/>
    </source>
</evidence>
<keyword evidence="2" id="KW-1185">Reference proteome</keyword>
<dbReference type="AlphaFoldDB" id="A0A927AW74"/>
<dbReference type="RefSeq" id="WP_190893024.1">
    <property type="nucleotide sequence ID" value="NZ_JACWZY010000059.1"/>
</dbReference>
<evidence type="ECO:0000313" key="1">
    <source>
        <dbReference type="EMBL" id="MBD2705524.1"/>
    </source>
</evidence>
<accession>A0A927AW74</accession>
<proteinExistence type="predicted"/>